<keyword evidence="2" id="KW-1133">Transmembrane helix</keyword>
<comment type="caution">
    <text evidence="3">The sequence shown here is derived from an EMBL/GenBank/DDBJ whole genome shotgun (WGS) entry which is preliminary data.</text>
</comment>
<gene>
    <name evidence="3" type="ORF">CEXT_302801</name>
</gene>
<reference evidence="3 4" key="1">
    <citation type="submission" date="2021-06" db="EMBL/GenBank/DDBJ databases">
        <title>Caerostris extrusa draft genome.</title>
        <authorList>
            <person name="Kono N."/>
            <person name="Arakawa K."/>
        </authorList>
    </citation>
    <scope>NUCLEOTIDE SEQUENCE [LARGE SCALE GENOMIC DNA]</scope>
</reference>
<feature type="transmembrane region" description="Helical" evidence="2">
    <location>
        <begin position="75"/>
        <end position="101"/>
    </location>
</feature>
<proteinExistence type="predicted"/>
<evidence type="ECO:0000313" key="4">
    <source>
        <dbReference type="Proteomes" id="UP001054945"/>
    </source>
</evidence>
<keyword evidence="2" id="KW-0812">Transmembrane</keyword>
<evidence type="ECO:0000256" key="2">
    <source>
        <dbReference type="SAM" id="Phobius"/>
    </source>
</evidence>
<evidence type="ECO:0000256" key="1">
    <source>
        <dbReference type="SAM" id="MobiDB-lite"/>
    </source>
</evidence>
<keyword evidence="2" id="KW-0472">Membrane</keyword>
<dbReference type="AlphaFoldDB" id="A0AAV4NJN9"/>
<evidence type="ECO:0000313" key="3">
    <source>
        <dbReference type="EMBL" id="GIX85022.1"/>
    </source>
</evidence>
<name>A0AAV4NJN9_CAEEX</name>
<accession>A0AAV4NJN9</accession>
<feature type="region of interest" description="Disordered" evidence="1">
    <location>
        <begin position="1"/>
        <end position="31"/>
    </location>
</feature>
<dbReference type="EMBL" id="BPLR01003472">
    <property type="protein sequence ID" value="GIX85022.1"/>
    <property type="molecule type" value="Genomic_DNA"/>
</dbReference>
<protein>
    <submittedName>
        <fullName evidence="3">Uncharacterized protein</fullName>
    </submittedName>
</protein>
<organism evidence="3 4">
    <name type="scientific">Caerostris extrusa</name>
    <name type="common">Bark spider</name>
    <name type="synonym">Caerostris bankana</name>
    <dbReference type="NCBI Taxonomy" id="172846"/>
    <lineage>
        <taxon>Eukaryota</taxon>
        <taxon>Metazoa</taxon>
        <taxon>Ecdysozoa</taxon>
        <taxon>Arthropoda</taxon>
        <taxon>Chelicerata</taxon>
        <taxon>Arachnida</taxon>
        <taxon>Araneae</taxon>
        <taxon>Araneomorphae</taxon>
        <taxon>Entelegynae</taxon>
        <taxon>Araneoidea</taxon>
        <taxon>Araneidae</taxon>
        <taxon>Caerostris</taxon>
    </lineage>
</organism>
<dbReference type="Proteomes" id="UP001054945">
    <property type="component" value="Unassembled WGS sequence"/>
</dbReference>
<keyword evidence="4" id="KW-1185">Reference proteome</keyword>
<feature type="compositionally biased region" description="Basic and acidic residues" evidence="1">
    <location>
        <begin position="1"/>
        <end position="14"/>
    </location>
</feature>
<sequence>MDHHTHTNTKDACRMSEPNAKKPSTAEPEPKPFLFRMRKRFQGTKKATAAAALGYRSESLGIMKGLVLGSQSSDWLAYGVYFGFGTACFVCVCMILGAITLPQN</sequence>